<dbReference type="SUPFAM" id="SSF55961">
    <property type="entry name" value="Bet v1-like"/>
    <property type="match status" value="1"/>
</dbReference>
<reference evidence="4" key="1">
    <citation type="journal article" date="2019" name="Int. J. Syst. Evol. Microbiol.">
        <title>The Global Catalogue of Microorganisms (GCM) 10K type strain sequencing project: providing services to taxonomists for standard genome sequencing and annotation.</title>
        <authorList>
            <consortium name="The Broad Institute Genomics Platform"/>
            <consortium name="The Broad Institute Genome Sequencing Center for Infectious Disease"/>
            <person name="Wu L."/>
            <person name="Ma J."/>
        </authorList>
    </citation>
    <scope>NUCLEOTIDE SEQUENCE [LARGE SCALE GENOMIC DNA]</scope>
    <source>
        <strain evidence="4">CCM 7044</strain>
    </source>
</reference>
<dbReference type="CDD" id="cd07826">
    <property type="entry name" value="SRPBCC_CalC_Aha1-like_9"/>
    <property type="match status" value="1"/>
</dbReference>
<comment type="similarity">
    <text evidence="1">Belongs to the AHA1 family.</text>
</comment>
<feature type="domain" description="Activator of Hsp90 ATPase homologue 1/2-like C-terminal" evidence="2">
    <location>
        <begin position="24"/>
        <end position="156"/>
    </location>
</feature>
<evidence type="ECO:0000256" key="1">
    <source>
        <dbReference type="ARBA" id="ARBA00006817"/>
    </source>
</evidence>
<accession>A0ABW5VYM3</accession>
<keyword evidence="4" id="KW-1185">Reference proteome</keyword>
<dbReference type="Gene3D" id="3.30.530.20">
    <property type="match status" value="1"/>
</dbReference>
<gene>
    <name evidence="3" type="ORF">ACFS27_19195</name>
</gene>
<dbReference type="Pfam" id="PF08327">
    <property type="entry name" value="AHSA1"/>
    <property type="match status" value="1"/>
</dbReference>
<dbReference type="InterPro" id="IPR013538">
    <property type="entry name" value="ASHA1/2-like_C"/>
</dbReference>
<organism evidence="3 4">
    <name type="scientific">Promicromonospora vindobonensis</name>
    <dbReference type="NCBI Taxonomy" id="195748"/>
    <lineage>
        <taxon>Bacteria</taxon>
        <taxon>Bacillati</taxon>
        <taxon>Actinomycetota</taxon>
        <taxon>Actinomycetes</taxon>
        <taxon>Micrococcales</taxon>
        <taxon>Promicromonosporaceae</taxon>
        <taxon>Promicromonospora</taxon>
    </lineage>
</organism>
<evidence type="ECO:0000259" key="2">
    <source>
        <dbReference type="Pfam" id="PF08327"/>
    </source>
</evidence>
<dbReference type="InterPro" id="IPR023393">
    <property type="entry name" value="START-like_dom_sf"/>
</dbReference>
<comment type="caution">
    <text evidence="3">The sequence shown here is derived from an EMBL/GenBank/DDBJ whole genome shotgun (WGS) entry which is preliminary data.</text>
</comment>
<proteinExistence type="inferred from homology"/>
<dbReference type="RefSeq" id="WP_377186017.1">
    <property type="nucleotide sequence ID" value="NZ_JBHUOG010000002.1"/>
</dbReference>
<dbReference type="Proteomes" id="UP001597479">
    <property type="component" value="Unassembled WGS sequence"/>
</dbReference>
<evidence type="ECO:0000313" key="3">
    <source>
        <dbReference type="EMBL" id="MFD2795695.1"/>
    </source>
</evidence>
<evidence type="ECO:0000313" key="4">
    <source>
        <dbReference type="Proteomes" id="UP001597479"/>
    </source>
</evidence>
<name>A0ABW5VYM3_9MICO</name>
<protein>
    <submittedName>
        <fullName evidence="3">SRPBCC family protein</fullName>
    </submittedName>
</protein>
<dbReference type="EMBL" id="JBHUOG010000002">
    <property type="protein sequence ID" value="MFD2795695.1"/>
    <property type="molecule type" value="Genomic_DNA"/>
</dbReference>
<sequence length="192" mass="21499">MSTDQRLHITAPGDREIVMSRTFDAPAGLVFDALTTPHLLARWYGARGWRLADCTVDLRVGDRWRFVSRGPDGAEMAQSGTYREVERPSRLIYTETFDDQSYPGETLVAHSLTEAAGTTTLTSHLLYPSPEAREITLRYPMTRGVGQSYDRLDAALTEIAHPRAIRPDVIQPDVIQPDVIQPSVTHPQEEQP</sequence>